<sequence>MKEEDSRCQNESTPNQKKLTSRKWGHNLFMPPNTSKVRIQDPFGAEFITQGLPCNFGEARILMVLDPLNGSRPWAIFWSRGIPGSPGNLDPGGPFWPWGPLIAPTAWGLQRTAHGPPTADHGIRSMDRRTQKHQKWLKWPKWPYIQKSNKITQDPKEAKRAIRRRFIKNHHRKGQGPKNYGRHIEAFPRPMGTGPLEDFISRYFQLGLDK</sequence>
<proteinExistence type="predicted"/>
<protein>
    <submittedName>
        <fullName evidence="2">Uncharacterized protein</fullName>
    </submittedName>
</protein>
<evidence type="ECO:0000313" key="3">
    <source>
        <dbReference type="Proteomes" id="UP000765509"/>
    </source>
</evidence>
<dbReference type="EMBL" id="AVOT02002829">
    <property type="protein sequence ID" value="MBW0471674.1"/>
    <property type="molecule type" value="Genomic_DNA"/>
</dbReference>
<feature type="region of interest" description="Disordered" evidence="1">
    <location>
        <begin position="1"/>
        <end position="26"/>
    </location>
</feature>
<gene>
    <name evidence="2" type="ORF">O181_011389</name>
</gene>
<evidence type="ECO:0000313" key="2">
    <source>
        <dbReference type="EMBL" id="MBW0471674.1"/>
    </source>
</evidence>
<keyword evidence="3" id="KW-1185">Reference proteome</keyword>
<evidence type="ECO:0000256" key="1">
    <source>
        <dbReference type="SAM" id="MobiDB-lite"/>
    </source>
</evidence>
<name>A0A9Q3BSR7_9BASI</name>
<feature type="compositionally biased region" description="Polar residues" evidence="1">
    <location>
        <begin position="9"/>
        <end position="18"/>
    </location>
</feature>
<organism evidence="2 3">
    <name type="scientific">Austropuccinia psidii MF-1</name>
    <dbReference type="NCBI Taxonomy" id="1389203"/>
    <lineage>
        <taxon>Eukaryota</taxon>
        <taxon>Fungi</taxon>
        <taxon>Dikarya</taxon>
        <taxon>Basidiomycota</taxon>
        <taxon>Pucciniomycotina</taxon>
        <taxon>Pucciniomycetes</taxon>
        <taxon>Pucciniales</taxon>
        <taxon>Sphaerophragmiaceae</taxon>
        <taxon>Austropuccinia</taxon>
    </lineage>
</organism>
<accession>A0A9Q3BSR7</accession>
<reference evidence="2" key="1">
    <citation type="submission" date="2021-03" db="EMBL/GenBank/DDBJ databases">
        <title>Draft genome sequence of rust myrtle Austropuccinia psidii MF-1, a brazilian biotype.</title>
        <authorList>
            <person name="Quecine M.C."/>
            <person name="Pachon D.M.R."/>
            <person name="Bonatelli M.L."/>
            <person name="Correr F.H."/>
            <person name="Franceschini L.M."/>
            <person name="Leite T.F."/>
            <person name="Margarido G.R.A."/>
            <person name="Almeida C.A."/>
            <person name="Ferrarezi J.A."/>
            <person name="Labate C.A."/>
        </authorList>
    </citation>
    <scope>NUCLEOTIDE SEQUENCE</scope>
    <source>
        <strain evidence="2">MF-1</strain>
    </source>
</reference>
<comment type="caution">
    <text evidence="2">The sequence shown here is derived from an EMBL/GenBank/DDBJ whole genome shotgun (WGS) entry which is preliminary data.</text>
</comment>
<dbReference type="AlphaFoldDB" id="A0A9Q3BSR7"/>
<dbReference type="Proteomes" id="UP000765509">
    <property type="component" value="Unassembled WGS sequence"/>
</dbReference>